<dbReference type="SUPFAM" id="SSF53448">
    <property type="entry name" value="Nucleotide-diphospho-sugar transferases"/>
    <property type="match status" value="1"/>
</dbReference>
<dbReference type="InterPro" id="IPR001173">
    <property type="entry name" value="Glyco_trans_2-like"/>
</dbReference>
<dbReference type="CDD" id="cd00761">
    <property type="entry name" value="Glyco_tranf_GTA_type"/>
    <property type="match status" value="1"/>
</dbReference>
<dbReference type="STRING" id="1798661.A3D65_04810"/>
<feature type="domain" description="Glycosyltransferase 2-like" evidence="1">
    <location>
        <begin position="5"/>
        <end position="165"/>
    </location>
</feature>
<protein>
    <recommendedName>
        <fullName evidence="1">Glycosyltransferase 2-like domain-containing protein</fullName>
    </recommendedName>
</protein>
<dbReference type="InterPro" id="IPR029044">
    <property type="entry name" value="Nucleotide-diphossugar_trans"/>
</dbReference>
<dbReference type="PANTHER" id="PTHR22916:SF3">
    <property type="entry name" value="UDP-GLCNAC:BETAGAL BETA-1,3-N-ACETYLGLUCOSAMINYLTRANSFERASE-LIKE PROTEIN 1"/>
    <property type="match status" value="1"/>
</dbReference>
<dbReference type="AlphaFoldDB" id="A0A1G2D714"/>
<reference evidence="2 3" key="1">
    <citation type="journal article" date="2016" name="Nat. Commun.">
        <title>Thousands of microbial genomes shed light on interconnected biogeochemical processes in an aquifer system.</title>
        <authorList>
            <person name="Anantharaman K."/>
            <person name="Brown C.T."/>
            <person name="Hug L.A."/>
            <person name="Sharon I."/>
            <person name="Castelle C.J."/>
            <person name="Probst A.J."/>
            <person name="Thomas B.C."/>
            <person name="Singh A."/>
            <person name="Wilkins M.J."/>
            <person name="Karaoz U."/>
            <person name="Brodie E.L."/>
            <person name="Williams K.H."/>
            <person name="Hubbard S.S."/>
            <person name="Banfield J.F."/>
        </authorList>
    </citation>
    <scope>NUCLEOTIDE SEQUENCE [LARGE SCALE GENOMIC DNA]</scope>
</reference>
<dbReference type="GO" id="GO:0016758">
    <property type="term" value="F:hexosyltransferase activity"/>
    <property type="evidence" value="ECO:0007669"/>
    <property type="project" value="UniProtKB-ARBA"/>
</dbReference>
<name>A0A1G2D714_9BACT</name>
<sequence length="288" mass="32827">MSKVSIVIPTHNRPELLKRAILSVLAQTYRDFEVIVVDDGDKPHAKNVVDGFADVRFRYIAHEPANRGGSVTRNTGIKESRGEYIAFLDDDDEWLPEKLALQVEALSHAGEEVGFSATGVENVTEHGSTQNKIQNGIYDFSEIVLLRFKGFITSSLLIRRKVFDDVGFFDESLPSHQEVDLLIRITRFYKGVGIDLPLVRMNMTHHDHIGGDLARRILGRELLLAKHVDIYAKHKKALAKQYFWLAIWCRDFGQTKKAKEYFWKAFRLSGNPRYLFHALLTEGGGRKT</sequence>
<gene>
    <name evidence="2" type="ORF">A3D65_04810</name>
</gene>
<comment type="caution">
    <text evidence="2">The sequence shown here is derived from an EMBL/GenBank/DDBJ whole genome shotgun (WGS) entry which is preliminary data.</text>
</comment>
<organism evidence="2 3">
    <name type="scientific">Candidatus Lloydbacteria bacterium RIFCSPHIGHO2_02_FULL_50_13</name>
    <dbReference type="NCBI Taxonomy" id="1798661"/>
    <lineage>
        <taxon>Bacteria</taxon>
        <taxon>Candidatus Lloydiibacteriota</taxon>
    </lineage>
</organism>
<evidence type="ECO:0000259" key="1">
    <source>
        <dbReference type="Pfam" id="PF00535"/>
    </source>
</evidence>
<evidence type="ECO:0000313" key="2">
    <source>
        <dbReference type="EMBL" id="OGZ08548.1"/>
    </source>
</evidence>
<dbReference type="EMBL" id="MHLL01000032">
    <property type="protein sequence ID" value="OGZ08548.1"/>
    <property type="molecule type" value="Genomic_DNA"/>
</dbReference>
<evidence type="ECO:0000313" key="3">
    <source>
        <dbReference type="Proteomes" id="UP000177996"/>
    </source>
</evidence>
<dbReference type="Proteomes" id="UP000177996">
    <property type="component" value="Unassembled WGS sequence"/>
</dbReference>
<dbReference type="PANTHER" id="PTHR22916">
    <property type="entry name" value="GLYCOSYLTRANSFERASE"/>
    <property type="match status" value="1"/>
</dbReference>
<accession>A0A1G2D714</accession>
<dbReference type="Pfam" id="PF00535">
    <property type="entry name" value="Glycos_transf_2"/>
    <property type="match status" value="1"/>
</dbReference>
<proteinExistence type="predicted"/>
<dbReference type="Gene3D" id="3.90.550.10">
    <property type="entry name" value="Spore Coat Polysaccharide Biosynthesis Protein SpsA, Chain A"/>
    <property type="match status" value="1"/>
</dbReference>